<keyword evidence="11" id="KW-1185">Reference proteome</keyword>
<evidence type="ECO:0000256" key="4">
    <source>
        <dbReference type="ARBA" id="ARBA00022984"/>
    </source>
</evidence>
<feature type="signal peptide" evidence="8">
    <location>
        <begin position="1"/>
        <end position="25"/>
    </location>
</feature>
<feature type="active site" description="Nucleophile" evidence="6">
    <location>
        <position position="293"/>
    </location>
</feature>
<evidence type="ECO:0000256" key="2">
    <source>
        <dbReference type="ARBA" id="ARBA00022679"/>
    </source>
</evidence>
<dbReference type="SUPFAM" id="SSF47090">
    <property type="entry name" value="PGBD-like"/>
    <property type="match status" value="1"/>
</dbReference>
<feature type="domain" description="L,D-TPase catalytic" evidence="9">
    <location>
        <begin position="200"/>
        <end position="317"/>
    </location>
</feature>
<dbReference type="GO" id="GO:0071555">
    <property type="term" value="P:cell wall organization"/>
    <property type="evidence" value="ECO:0007669"/>
    <property type="project" value="UniProtKB-UniRule"/>
</dbReference>
<protein>
    <submittedName>
        <fullName evidence="10">L,D-transpeptidase-like protein</fullName>
    </submittedName>
</protein>
<dbReference type="InterPro" id="IPR036366">
    <property type="entry name" value="PGBDSf"/>
</dbReference>
<dbReference type="CDD" id="cd16913">
    <property type="entry name" value="YkuD_like"/>
    <property type="match status" value="1"/>
</dbReference>
<dbReference type="Pfam" id="PF03734">
    <property type="entry name" value="YkuD"/>
    <property type="match status" value="1"/>
</dbReference>
<keyword evidence="4 6" id="KW-0573">Peptidoglycan synthesis</keyword>
<comment type="pathway">
    <text evidence="1 6">Cell wall biogenesis; peptidoglycan biosynthesis.</text>
</comment>
<dbReference type="PANTHER" id="PTHR30582">
    <property type="entry name" value="L,D-TRANSPEPTIDASE"/>
    <property type="match status" value="1"/>
</dbReference>
<dbReference type="GO" id="GO:0008360">
    <property type="term" value="P:regulation of cell shape"/>
    <property type="evidence" value="ECO:0007669"/>
    <property type="project" value="UniProtKB-UniRule"/>
</dbReference>
<dbReference type="SUPFAM" id="SSF141523">
    <property type="entry name" value="L,D-transpeptidase catalytic domain-like"/>
    <property type="match status" value="1"/>
</dbReference>
<dbReference type="OrthoDB" id="463216at2"/>
<name>A0A4R8LRR8_9BACL</name>
<evidence type="ECO:0000259" key="9">
    <source>
        <dbReference type="PROSITE" id="PS52029"/>
    </source>
</evidence>
<organism evidence="10 11">
    <name type="scientific">Alicyclobacillus sacchari</name>
    <dbReference type="NCBI Taxonomy" id="392010"/>
    <lineage>
        <taxon>Bacteria</taxon>
        <taxon>Bacillati</taxon>
        <taxon>Bacillota</taxon>
        <taxon>Bacilli</taxon>
        <taxon>Bacillales</taxon>
        <taxon>Alicyclobacillaceae</taxon>
        <taxon>Alicyclobacillus</taxon>
    </lineage>
</organism>
<reference evidence="10 11" key="1">
    <citation type="submission" date="2019-03" db="EMBL/GenBank/DDBJ databases">
        <title>Genomic Encyclopedia of Type Strains, Phase IV (KMG-IV): sequencing the most valuable type-strain genomes for metagenomic binning, comparative biology and taxonomic classification.</title>
        <authorList>
            <person name="Goeker M."/>
        </authorList>
    </citation>
    <scope>NUCLEOTIDE SEQUENCE [LARGE SCALE GENOMIC DNA]</scope>
    <source>
        <strain evidence="10 11">DSM 17974</strain>
    </source>
</reference>
<evidence type="ECO:0000313" key="10">
    <source>
        <dbReference type="EMBL" id="TDY50158.1"/>
    </source>
</evidence>
<dbReference type="Gene3D" id="1.10.101.10">
    <property type="entry name" value="PGBD-like superfamily/PGBD"/>
    <property type="match status" value="1"/>
</dbReference>
<feature type="region of interest" description="Disordered" evidence="7">
    <location>
        <begin position="47"/>
        <end position="72"/>
    </location>
</feature>
<dbReference type="GO" id="GO:0018104">
    <property type="term" value="P:peptidoglycan-protein cross-linking"/>
    <property type="evidence" value="ECO:0007669"/>
    <property type="project" value="TreeGrafter"/>
</dbReference>
<dbReference type="AlphaFoldDB" id="A0A4R8LRR8"/>
<dbReference type="InterPro" id="IPR005490">
    <property type="entry name" value="LD_TPept_cat_dom"/>
</dbReference>
<dbReference type="InterPro" id="IPR036365">
    <property type="entry name" value="PGBD-like_sf"/>
</dbReference>
<comment type="caution">
    <text evidence="10">The sequence shown here is derived from an EMBL/GenBank/DDBJ whole genome shotgun (WGS) entry which is preliminary data.</text>
</comment>
<dbReference type="PANTHER" id="PTHR30582:SF2">
    <property type="entry name" value="L,D-TRANSPEPTIDASE YCIB-RELATED"/>
    <property type="match status" value="1"/>
</dbReference>
<evidence type="ECO:0000256" key="5">
    <source>
        <dbReference type="ARBA" id="ARBA00023316"/>
    </source>
</evidence>
<proteinExistence type="predicted"/>
<dbReference type="EMBL" id="SORF01000003">
    <property type="protein sequence ID" value="TDY50158.1"/>
    <property type="molecule type" value="Genomic_DNA"/>
</dbReference>
<evidence type="ECO:0000256" key="7">
    <source>
        <dbReference type="SAM" id="MobiDB-lite"/>
    </source>
</evidence>
<evidence type="ECO:0000313" key="11">
    <source>
        <dbReference type="Proteomes" id="UP000294581"/>
    </source>
</evidence>
<dbReference type="GO" id="GO:0016740">
    <property type="term" value="F:transferase activity"/>
    <property type="evidence" value="ECO:0007669"/>
    <property type="project" value="UniProtKB-KW"/>
</dbReference>
<evidence type="ECO:0000256" key="8">
    <source>
        <dbReference type="SAM" id="SignalP"/>
    </source>
</evidence>
<dbReference type="InterPro" id="IPR050979">
    <property type="entry name" value="LD-transpeptidase"/>
</dbReference>
<keyword evidence="2" id="KW-0808">Transferase</keyword>
<keyword evidence="3 6" id="KW-0133">Cell shape</keyword>
<dbReference type="GO" id="GO:0005576">
    <property type="term" value="C:extracellular region"/>
    <property type="evidence" value="ECO:0007669"/>
    <property type="project" value="TreeGrafter"/>
</dbReference>
<dbReference type="InterPro" id="IPR038063">
    <property type="entry name" value="Transpep_catalytic_dom"/>
</dbReference>
<dbReference type="Pfam" id="PF01471">
    <property type="entry name" value="PG_binding_1"/>
    <property type="match status" value="1"/>
</dbReference>
<accession>A0A4R8LRR8</accession>
<evidence type="ECO:0000256" key="3">
    <source>
        <dbReference type="ARBA" id="ARBA00022960"/>
    </source>
</evidence>
<evidence type="ECO:0000256" key="6">
    <source>
        <dbReference type="PROSITE-ProRule" id="PRU01373"/>
    </source>
</evidence>
<dbReference type="GO" id="GO:0071972">
    <property type="term" value="F:peptidoglycan L,D-transpeptidase activity"/>
    <property type="evidence" value="ECO:0007669"/>
    <property type="project" value="TreeGrafter"/>
</dbReference>
<feature type="chain" id="PRO_5020786375" evidence="8">
    <location>
        <begin position="26"/>
        <end position="318"/>
    </location>
</feature>
<keyword evidence="8" id="KW-0732">Signal</keyword>
<sequence length="318" mass="33753">MCKTWWTRCLSAVIAATVWLTPWGMSENDNASLQPVLAAQATSTKSASSISTNATNQTHSKPQPTKLPQQPKPAVVAVGTTGDAALWMNEALAEFNLLPLTFKPANGESPLAVCKALQASLAAGTLIPVAGSWTWKTPQPQSLVQLWNPNVASPVTESGIMAFEAAQGLAVDGIAGPQVYAAFKQTLTSNQTVGSRPYTYITVSETRPETLRVWQNGNVVLTTLANTGISASPTPIGTFPVYAQYLSQDMQGKDPNGVPYNDPDVPYVSYFDGGCAIHGFVRASYGFPQSLGCVELPLAIAGKVFSYIRIGTLVTIQS</sequence>
<dbReference type="InterPro" id="IPR002477">
    <property type="entry name" value="Peptidoglycan-bd-like"/>
</dbReference>
<dbReference type="Gene3D" id="2.40.440.10">
    <property type="entry name" value="L,D-transpeptidase catalytic domain-like"/>
    <property type="match status" value="1"/>
</dbReference>
<evidence type="ECO:0000256" key="1">
    <source>
        <dbReference type="ARBA" id="ARBA00004752"/>
    </source>
</evidence>
<dbReference type="PROSITE" id="PS52029">
    <property type="entry name" value="LD_TPASE"/>
    <property type="match status" value="1"/>
</dbReference>
<dbReference type="Proteomes" id="UP000294581">
    <property type="component" value="Unassembled WGS sequence"/>
</dbReference>
<dbReference type="UniPathway" id="UPA00219"/>
<gene>
    <name evidence="10" type="ORF">C7445_103204</name>
</gene>
<keyword evidence="5 6" id="KW-0961">Cell wall biogenesis/degradation</keyword>
<feature type="active site" description="Proton donor/acceptor" evidence="6">
    <location>
        <position position="278"/>
    </location>
</feature>